<feature type="region of interest" description="Disordered" evidence="1">
    <location>
        <begin position="296"/>
        <end position="324"/>
    </location>
</feature>
<gene>
    <name evidence="2" type="ORF">PCOAH_00009490</name>
</gene>
<evidence type="ECO:0000313" key="2">
    <source>
        <dbReference type="EMBL" id="ANQ06310.1"/>
    </source>
</evidence>
<keyword evidence="3" id="KW-1185">Reference proteome</keyword>
<dbReference type="KEGG" id="pcot:PCOAH_00009490"/>
<dbReference type="EMBL" id="CP016242">
    <property type="protein sequence ID" value="ANQ06310.1"/>
    <property type="molecule type" value="Genomic_DNA"/>
</dbReference>
<evidence type="ECO:0000313" key="3">
    <source>
        <dbReference type="Proteomes" id="UP000092716"/>
    </source>
</evidence>
<evidence type="ECO:0000256" key="1">
    <source>
        <dbReference type="SAM" id="MobiDB-lite"/>
    </source>
</evidence>
<dbReference type="RefSeq" id="XP_019913005.1">
    <property type="nucleotide sequence ID" value="XM_020057758.1"/>
</dbReference>
<protein>
    <submittedName>
        <fullName evidence="2">Uncharacterized protein</fullName>
    </submittedName>
</protein>
<dbReference type="GeneID" id="30907672"/>
<dbReference type="AlphaFoldDB" id="A0A1B1DU53"/>
<dbReference type="VEuPathDB" id="PlasmoDB:PCOAH_00009490"/>
<sequence length="1045" mass="120471">MHHYVFVYTRRSAARSFVGTAMGKGDSRNGTRASEEKKWLRHLVRLQRELYSLLNVSSWKDHSLSPSDRLRCGAAPTEHSNEAAVEIPNHMNKSVRKMHKGTPMENKRNSVMTKTVEEKYIEETLNRMYTLMSRTSLSRALQLSEQVSNKDLYKAILMKYFHKINRRDRRGMRRGGSIICNEGTTNELLSLFLMCADYYVRMQGDRVNNTRVHTCEGNEFEDTPSVCRDVLGILTQELRTNSATFKLREMNELVYALLRLRMVDPFVVGEDIANDLIRRFSSRLFRVNCAVMEAGEGEPSRKDKDGGDVFHEGGEHAIPSTGQPDRVPPCHAIHLGDLAKVLYQVVTTNKRLVRHKKDPLSEGFTEEQATLVDAILAYSKNEFKERTLVKDKLFWRSCTSLLYSLTVLYSKKWHADCVEIYDHVVKAYDECFDVNLADLLSLNCHEFKNFGKEHWPEEEGKRACLLKSISHFCNSKATSIKFILSMNEQPVEKQTVLSLEELIKLAYAVTFFYKQLGSSGEDIKAKWSHRVRRVISSLLLVTDGLVERAVLDALPMKRQNGGNEVNVGALLKRLSHLANVYYEHHIGDMKVLCALTVLISKCKDVDLVVLSNILNIFTKLDFSYDAFFVCFFFSNCMGKGYLGEEVLRARFFERNERTDDRFIEQTDERRKPMAFYIWRAFIKCVKRSVSDKQKLKDLSPVNITKLMNGLIHFKCLDKQSIEFLMRIISAQYKRGESVAITNRPCHNNVNTYGEIAGGANFNLVSLGSLLNYMSMTDDIQCYEAKIKLVQMIAEKVVKRENSFDARLLCSVYISYARLNIYDIGLFYTIRKRLNLIQLNDLNVLSILSYMNKAGIYDGELLRNCFNNAFAKWRSKTKQRLSYAVHLLFILTSVSQTFLFDNFYRIICRALEIISYVYSVCKDSDEAGKKKKKKLSYNFFSMLLISLHTFHHFFLDIHLGQNGRRILDSVSRDYLKIFHFFLCQHWEVKDGMGATNSQIQKNVLTALRQVVSKDVCICYEYALSGTPYLVDMVLQRGNASEEDTQR</sequence>
<accession>A0A1B1DU53</accession>
<dbReference type="OrthoDB" id="371137at2759"/>
<proteinExistence type="predicted"/>
<dbReference type="Proteomes" id="UP000092716">
    <property type="component" value="Chromosome 4"/>
</dbReference>
<organism evidence="2 3">
    <name type="scientific">Plasmodium coatneyi</name>
    <dbReference type="NCBI Taxonomy" id="208452"/>
    <lineage>
        <taxon>Eukaryota</taxon>
        <taxon>Sar</taxon>
        <taxon>Alveolata</taxon>
        <taxon>Apicomplexa</taxon>
        <taxon>Aconoidasida</taxon>
        <taxon>Haemosporida</taxon>
        <taxon>Plasmodiidae</taxon>
        <taxon>Plasmodium</taxon>
    </lineage>
</organism>
<feature type="compositionally biased region" description="Basic and acidic residues" evidence="1">
    <location>
        <begin position="298"/>
        <end position="315"/>
    </location>
</feature>
<reference evidence="3" key="1">
    <citation type="submission" date="2016-06" db="EMBL/GenBank/DDBJ databases">
        <title>First high quality genome sequence of Plasmodium coatneyi using continuous long reads from single molecule, real-time sequencing.</title>
        <authorList>
            <person name="Chien J.-T."/>
            <person name="Pakala S.B."/>
            <person name="Geraldo J.A."/>
            <person name="Lapp S.A."/>
            <person name="Barnwell J.W."/>
            <person name="Kissinger J.C."/>
            <person name="Galinski M.R."/>
            <person name="Humphrey J.C."/>
        </authorList>
    </citation>
    <scope>NUCLEOTIDE SEQUENCE [LARGE SCALE GENOMIC DNA]</scope>
    <source>
        <strain evidence="3">Hackeri</strain>
    </source>
</reference>
<name>A0A1B1DU53_9APIC</name>